<organism evidence="1">
    <name type="scientific">Cucumis melo</name>
    <name type="common">Muskmelon</name>
    <dbReference type="NCBI Taxonomy" id="3656"/>
    <lineage>
        <taxon>Eukaryota</taxon>
        <taxon>Viridiplantae</taxon>
        <taxon>Streptophyta</taxon>
        <taxon>Embryophyta</taxon>
        <taxon>Tracheophyta</taxon>
        <taxon>Spermatophyta</taxon>
        <taxon>Magnoliopsida</taxon>
        <taxon>eudicotyledons</taxon>
        <taxon>Gunneridae</taxon>
        <taxon>Pentapetalae</taxon>
        <taxon>rosids</taxon>
        <taxon>fabids</taxon>
        <taxon>Cucurbitales</taxon>
        <taxon>Cucurbitaceae</taxon>
        <taxon>Benincaseae</taxon>
        <taxon>Cucumis</taxon>
    </lineage>
</organism>
<protein>
    <submittedName>
        <fullName evidence="1">Uncharacterized protein</fullName>
    </submittedName>
</protein>
<dbReference type="AlphaFoldDB" id="A0A9I9E9P8"/>
<name>A0A9I9E9P8_CUCME</name>
<dbReference type="EnsemblPlants" id="MELO3C030774.2.1">
    <property type="protein sequence ID" value="MELO3C030774.2.1"/>
    <property type="gene ID" value="MELO3C030774.2"/>
</dbReference>
<sequence>MGYPKFFDLTQMEEYLNGGAKSGTLLGFGHEKRIWFFGCFVMLCPNSFSEGGLRKWLFNIPKLKGGAKSGTLLGFGQTQEKRIWLFGCFTMLSPNSFSDGGVRMSLVSIPRLKGGAKSVAFTKDRKTPSIYMHASDDFKVIQRKVLIQLLFNVFNFKTARGTAEENNTRNFGNPAPPECMSESLRKYLHPLLKFSVTTRITTMSYTLLIININLVQHADLIDIRS</sequence>
<evidence type="ECO:0000313" key="1">
    <source>
        <dbReference type="EnsemblPlants" id="MELO3C030774.2.1"/>
    </source>
</evidence>
<proteinExistence type="predicted"/>
<dbReference type="Gramene" id="MELO3C030774.2.1">
    <property type="protein sequence ID" value="MELO3C030774.2.1"/>
    <property type="gene ID" value="MELO3C030774.2"/>
</dbReference>
<accession>A0A9I9E9P8</accession>
<reference evidence="1" key="1">
    <citation type="submission" date="2023-03" db="UniProtKB">
        <authorList>
            <consortium name="EnsemblPlants"/>
        </authorList>
    </citation>
    <scope>IDENTIFICATION</scope>
</reference>